<name>A0A3P3TX60_9BACL</name>
<gene>
    <name evidence="1" type="ORF">EHV15_05240</name>
</gene>
<evidence type="ECO:0000313" key="1">
    <source>
        <dbReference type="EMBL" id="RRJ62420.1"/>
    </source>
</evidence>
<accession>A0A3P3TX60</accession>
<dbReference type="OrthoDB" id="3035815at2"/>
<dbReference type="Proteomes" id="UP000267017">
    <property type="component" value="Unassembled WGS sequence"/>
</dbReference>
<comment type="caution">
    <text evidence="1">The sequence shown here is derived from an EMBL/GenBank/DDBJ whole genome shotgun (WGS) entry which is preliminary data.</text>
</comment>
<reference evidence="1 2" key="1">
    <citation type="submission" date="2018-11" db="EMBL/GenBank/DDBJ databases">
        <title>Genome sequencing of Paenibacillus sp. KCOM 3021 (= ChDC PVNT-B20).</title>
        <authorList>
            <person name="Kook J.-K."/>
            <person name="Park S.-N."/>
            <person name="Lim Y.K."/>
        </authorList>
    </citation>
    <scope>NUCLEOTIDE SEQUENCE [LARGE SCALE GENOMIC DNA]</scope>
    <source>
        <strain evidence="1 2">KCOM 3021</strain>
    </source>
</reference>
<proteinExistence type="predicted"/>
<protein>
    <submittedName>
        <fullName evidence="1">Uncharacterized protein</fullName>
    </submittedName>
</protein>
<dbReference type="AlphaFoldDB" id="A0A3P3TX60"/>
<dbReference type="EMBL" id="RRCN01000001">
    <property type="protein sequence ID" value="RRJ62420.1"/>
    <property type="molecule type" value="Genomic_DNA"/>
</dbReference>
<keyword evidence="2" id="KW-1185">Reference proteome</keyword>
<evidence type="ECO:0000313" key="2">
    <source>
        <dbReference type="Proteomes" id="UP000267017"/>
    </source>
</evidence>
<dbReference type="RefSeq" id="WP_128630307.1">
    <property type="nucleotide sequence ID" value="NZ_RRCN01000001.1"/>
</dbReference>
<sequence>MAKYKVWGNFTGAVSITIEADSEDEAFDKAYAEFQGIGSFVGNGGIDKLIGVYEDNESIDADGAEVHWNEAEKVEE</sequence>
<organism evidence="1 2">
    <name type="scientific">Paenibacillus oralis</name>
    <dbReference type="NCBI Taxonomy" id="2490856"/>
    <lineage>
        <taxon>Bacteria</taxon>
        <taxon>Bacillati</taxon>
        <taxon>Bacillota</taxon>
        <taxon>Bacilli</taxon>
        <taxon>Bacillales</taxon>
        <taxon>Paenibacillaceae</taxon>
        <taxon>Paenibacillus</taxon>
    </lineage>
</organism>